<dbReference type="EMBL" id="JAMKFE010000003">
    <property type="protein sequence ID" value="MCM5679360.1"/>
    <property type="molecule type" value="Genomic_DNA"/>
</dbReference>
<dbReference type="InterPro" id="IPR011335">
    <property type="entry name" value="Restrct_endonuc-II-like"/>
</dbReference>
<feature type="domain" description="TnsA endonuclease N-terminal" evidence="1">
    <location>
        <begin position="74"/>
        <end position="166"/>
    </location>
</feature>
<protein>
    <submittedName>
        <fullName evidence="2">TnsA endonuclease N-terminal domain-containing protein</fullName>
    </submittedName>
</protein>
<proteinExistence type="predicted"/>
<dbReference type="CDD" id="cd22362">
    <property type="entry name" value="TnsA_endonuclease-like"/>
    <property type="match status" value="1"/>
</dbReference>
<accession>A0ABT0YKU1</accession>
<dbReference type="Gene3D" id="3.40.1350.10">
    <property type="match status" value="1"/>
</dbReference>
<evidence type="ECO:0000313" key="3">
    <source>
        <dbReference type="Proteomes" id="UP001165541"/>
    </source>
</evidence>
<dbReference type="Proteomes" id="UP001165541">
    <property type="component" value="Unassembled WGS sequence"/>
</dbReference>
<dbReference type="InterPro" id="IPR014833">
    <property type="entry name" value="TnsA_N"/>
</dbReference>
<sequence>MTRLRYVFDEARVQRFIAEGRGQGLGADFSPWLQIQDVPSSGRSHRPYGIKSRRVHHLLSDGEWKCFLKFEGAQDVVEIQEQFPLDRMETFRIARRLGFKHPRTLDGTPYVMTLDFLVTTTGPAGSWKVPYTFKYDPETLTPREQELMDITREFCRSNGMELQVLDQRFFNEPFNINYDSVRAYHDISQLAFYDQTDIAGITQAMSSEIAGGSGDTLLRACRWLAGSFDTTPLVVYQVAMHMVSRGVLRVDLSSTVGLERLPLSAYSLGTPPALPVNRPVFRGGRLV</sequence>
<reference evidence="2" key="1">
    <citation type="submission" date="2022-05" db="EMBL/GenBank/DDBJ databases">
        <title>Schlegelella sp. nov., isolated from mangrove soil.</title>
        <authorList>
            <person name="Liu Y."/>
            <person name="Ge X."/>
            <person name="Liu W."/>
        </authorList>
    </citation>
    <scope>NUCLEOTIDE SEQUENCE</scope>
    <source>
        <strain evidence="2">S2-27</strain>
    </source>
</reference>
<comment type="caution">
    <text evidence="2">The sequence shown here is derived from an EMBL/GenBank/DDBJ whole genome shotgun (WGS) entry which is preliminary data.</text>
</comment>
<gene>
    <name evidence="2" type="ORF">M8A51_07420</name>
</gene>
<name>A0ABT0YKU1_9BURK</name>
<dbReference type="Pfam" id="PF08722">
    <property type="entry name" value="Tn7_TnsA-like_N"/>
    <property type="match status" value="1"/>
</dbReference>
<keyword evidence="3" id="KW-1185">Reference proteome</keyword>
<organism evidence="2 3">
    <name type="scientific">Caldimonas mangrovi</name>
    <dbReference type="NCBI Taxonomy" id="2944811"/>
    <lineage>
        <taxon>Bacteria</taxon>
        <taxon>Pseudomonadati</taxon>
        <taxon>Pseudomonadota</taxon>
        <taxon>Betaproteobacteria</taxon>
        <taxon>Burkholderiales</taxon>
        <taxon>Sphaerotilaceae</taxon>
        <taxon>Caldimonas</taxon>
    </lineage>
</organism>
<keyword evidence="2" id="KW-0540">Nuclease</keyword>
<keyword evidence="2" id="KW-0255">Endonuclease</keyword>
<evidence type="ECO:0000313" key="2">
    <source>
        <dbReference type="EMBL" id="MCM5679360.1"/>
    </source>
</evidence>
<dbReference type="SUPFAM" id="SSF52980">
    <property type="entry name" value="Restriction endonuclease-like"/>
    <property type="match status" value="1"/>
</dbReference>
<keyword evidence="2" id="KW-0378">Hydrolase</keyword>
<evidence type="ECO:0000259" key="1">
    <source>
        <dbReference type="Pfam" id="PF08722"/>
    </source>
</evidence>
<dbReference type="RefSeq" id="WP_251777552.1">
    <property type="nucleotide sequence ID" value="NZ_JAMKFE010000003.1"/>
</dbReference>
<dbReference type="InterPro" id="IPR011856">
    <property type="entry name" value="tRNA_endonuc-like_dom_sf"/>
</dbReference>
<dbReference type="GO" id="GO:0004519">
    <property type="term" value="F:endonuclease activity"/>
    <property type="evidence" value="ECO:0007669"/>
    <property type="project" value="UniProtKB-KW"/>
</dbReference>